<evidence type="ECO:0000259" key="7">
    <source>
        <dbReference type="PROSITE" id="PS50127"/>
    </source>
</evidence>
<dbReference type="SMART" id="SM00212">
    <property type="entry name" value="UBCc"/>
    <property type="match status" value="1"/>
</dbReference>
<gene>
    <name evidence="8" type="ORF">POM88_036556</name>
</gene>
<reference evidence="8" key="1">
    <citation type="submission" date="2023-02" db="EMBL/GenBank/DDBJ databases">
        <title>Genome of toxic invasive species Heracleum sosnowskyi carries increased number of genes despite the absence of recent whole-genome duplications.</title>
        <authorList>
            <person name="Schelkunov M."/>
            <person name="Shtratnikova V."/>
            <person name="Makarenko M."/>
            <person name="Klepikova A."/>
            <person name="Omelchenko D."/>
            <person name="Novikova G."/>
            <person name="Obukhova E."/>
            <person name="Bogdanov V."/>
            <person name="Penin A."/>
            <person name="Logacheva M."/>
        </authorList>
    </citation>
    <scope>NUCLEOTIDE SEQUENCE</scope>
    <source>
        <strain evidence="8">Hsosn_3</strain>
        <tissue evidence="8">Leaf</tissue>
    </source>
</reference>
<evidence type="ECO:0000256" key="2">
    <source>
        <dbReference type="ARBA" id="ARBA00022679"/>
    </source>
</evidence>
<feature type="region of interest" description="Disordered" evidence="6">
    <location>
        <begin position="26"/>
        <end position="105"/>
    </location>
</feature>
<evidence type="ECO:0000256" key="6">
    <source>
        <dbReference type="SAM" id="MobiDB-lite"/>
    </source>
</evidence>
<evidence type="ECO:0000256" key="3">
    <source>
        <dbReference type="ARBA" id="ARBA00022741"/>
    </source>
</evidence>
<comment type="caution">
    <text evidence="8">The sequence shown here is derived from an EMBL/GenBank/DDBJ whole genome shotgun (WGS) entry which is preliminary data.</text>
</comment>
<keyword evidence="2" id="KW-0808">Transferase</keyword>
<dbReference type="PANTHER" id="PTHR46116">
    <property type="entry name" value="(E3-INDEPENDENT) E2 UBIQUITIN-CONJUGATING ENZYME"/>
    <property type="match status" value="1"/>
</dbReference>
<evidence type="ECO:0000313" key="8">
    <source>
        <dbReference type="EMBL" id="KAK1370464.1"/>
    </source>
</evidence>
<keyword evidence="5" id="KW-0067">ATP-binding</keyword>
<dbReference type="AlphaFoldDB" id="A0AAD8HNJ5"/>
<dbReference type="EC" id="2.3.2.23" evidence="1"/>
<keyword evidence="9" id="KW-1185">Reference proteome</keyword>
<accession>A0AAD8HNJ5</accession>
<name>A0AAD8HNJ5_9APIA</name>
<evidence type="ECO:0000256" key="5">
    <source>
        <dbReference type="ARBA" id="ARBA00022840"/>
    </source>
</evidence>
<dbReference type="Gene3D" id="3.10.110.10">
    <property type="entry name" value="Ubiquitin Conjugating Enzyme"/>
    <property type="match status" value="1"/>
</dbReference>
<dbReference type="PANTHER" id="PTHR46116:SF18">
    <property type="entry name" value="UBIQUITIN-CONJUGATING ENZYME E2 38 ISOFORM X1"/>
    <property type="match status" value="1"/>
</dbReference>
<feature type="domain" description="UBC core" evidence="7">
    <location>
        <begin position="190"/>
        <end position="350"/>
    </location>
</feature>
<organism evidence="8 9">
    <name type="scientific">Heracleum sosnowskyi</name>
    <dbReference type="NCBI Taxonomy" id="360622"/>
    <lineage>
        <taxon>Eukaryota</taxon>
        <taxon>Viridiplantae</taxon>
        <taxon>Streptophyta</taxon>
        <taxon>Embryophyta</taxon>
        <taxon>Tracheophyta</taxon>
        <taxon>Spermatophyta</taxon>
        <taxon>Magnoliopsida</taxon>
        <taxon>eudicotyledons</taxon>
        <taxon>Gunneridae</taxon>
        <taxon>Pentapetalae</taxon>
        <taxon>asterids</taxon>
        <taxon>campanulids</taxon>
        <taxon>Apiales</taxon>
        <taxon>Apiaceae</taxon>
        <taxon>Apioideae</taxon>
        <taxon>apioid superclade</taxon>
        <taxon>Tordylieae</taxon>
        <taxon>Tordyliinae</taxon>
        <taxon>Heracleum</taxon>
    </lineage>
</organism>
<dbReference type="GO" id="GO:0005524">
    <property type="term" value="F:ATP binding"/>
    <property type="evidence" value="ECO:0007669"/>
    <property type="project" value="UniProtKB-KW"/>
</dbReference>
<dbReference type="InterPro" id="IPR016135">
    <property type="entry name" value="UBQ-conjugating_enzyme/RWD"/>
</dbReference>
<dbReference type="SUPFAM" id="SSF54495">
    <property type="entry name" value="UBC-like"/>
    <property type="match status" value="1"/>
</dbReference>
<protein>
    <recommendedName>
        <fullName evidence="1">E2 ubiquitin-conjugating enzyme</fullName>
        <ecNumber evidence="1">2.3.2.23</ecNumber>
    </recommendedName>
</protein>
<keyword evidence="4" id="KW-0833">Ubl conjugation pathway</keyword>
<dbReference type="InterPro" id="IPR000608">
    <property type="entry name" value="UBC"/>
</dbReference>
<dbReference type="PROSITE" id="PS50127">
    <property type="entry name" value="UBC_2"/>
    <property type="match status" value="1"/>
</dbReference>
<keyword evidence="3" id="KW-0547">Nucleotide-binding</keyword>
<dbReference type="CDD" id="cd23837">
    <property type="entry name" value="UBCc_UBE2O"/>
    <property type="match status" value="1"/>
</dbReference>
<feature type="compositionally biased region" description="Acidic residues" evidence="6">
    <location>
        <begin position="54"/>
        <end position="93"/>
    </location>
</feature>
<dbReference type="GO" id="GO:0061631">
    <property type="term" value="F:ubiquitin conjugating enzyme activity"/>
    <property type="evidence" value="ECO:0007669"/>
    <property type="project" value="UniProtKB-EC"/>
</dbReference>
<dbReference type="FunFam" id="3.10.110.10:FF:000028">
    <property type="entry name" value="Probable ubiquitin-conjugating enzyme E2 23"/>
    <property type="match status" value="1"/>
</dbReference>
<dbReference type="Pfam" id="PF00179">
    <property type="entry name" value="UQ_con"/>
    <property type="match status" value="1"/>
</dbReference>
<reference evidence="8" key="2">
    <citation type="submission" date="2023-05" db="EMBL/GenBank/DDBJ databases">
        <authorList>
            <person name="Schelkunov M.I."/>
        </authorList>
    </citation>
    <scope>NUCLEOTIDE SEQUENCE</scope>
    <source>
        <strain evidence="8">Hsosn_3</strain>
        <tissue evidence="8">Leaf</tissue>
    </source>
</reference>
<evidence type="ECO:0000256" key="1">
    <source>
        <dbReference type="ARBA" id="ARBA00012486"/>
    </source>
</evidence>
<proteinExistence type="predicted"/>
<dbReference type="Proteomes" id="UP001237642">
    <property type="component" value="Unassembled WGS sequence"/>
</dbReference>
<feature type="compositionally biased region" description="Basic and acidic residues" evidence="6">
    <location>
        <begin position="94"/>
        <end position="105"/>
    </location>
</feature>
<evidence type="ECO:0000256" key="4">
    <source>
        <dbReference type="ARBA" id="ARBA00022786"/>
    </source>
</evidence>
<evidence type="ECO:0000313" key="9">
    <source>
        <dbReference type="Proteomes" id="UP001237642"/>
    </source>
</evidence>
<sequence>MDINAKSQSSLSSKLNHPDQVAIQEDVGNSSSIIVGSTPPGCLMTSDNIHGSDGDDTDDVVDDDYYNDDDDDDYNDLYDDNDYDNMLDNNSDDENIKKNKQEGSHDDDYLNIQFQFDNADLPPGVEVSISDPDIINTEASAARRRTIPANVQKQLSVVQKYLTFKRFDSVDNFSDHRYLGMLHEIKPILNWTKKIHDEWNILKNNLPDTIYVRVCEERMDLLRAVIIGPTGTPYHDGLFVFDVHFPSNYPSVPPNVMYHSGGLRINPNLYKSGKVCLSLLNTWEGRSNEKWLPNKSTILQVLVSIQALILNAQPFFNEPGYDRRYLGEEGARKSKEYNEDTLILSLKTMIYTLRTPPQHFEDFVSGHYRVWGRVILIACTAYMEGAVVGSDVKGNFKDLGKVKTSQLQGFKRNVATMLNMLVESFTRNGSTDCEEFCLAD</sequence>
<dbReference type="EMBL" id="JAUIZM010000008">
    <property type="protein sequence ID" value="KAK1370464.1"/>
    <property type="molecule type" value="Genomic_DNA"/>
</dbReference>